<feature type="compositionally biased region" description="Basic and acidic residues" evidence="1">
    <location>
        <begin position="46"/>
        <end position="64"/>
    </location>
</feature>
<dbReference type="RefSeq" id="XP_013891212.1">
    <property type="nucleotide sequence ID" value="XM_014035758.1"/>
</dbReference>
<gene>
    <name evidence="2" type="ORF">MNEG_15771</name>
</gene>
<feature type="non-terminal residue" evidence="2">
    <location>
        <position position="1"/>
    </location>
</feature>
<evidence type="ECO:0000256" key="1">
    <source>
        <dbReference type="SAM" id="MobiDB-lite"/>
    </source>
</evidence>
<dbReference type="Proteomes" id="UP000054498">
    <property type="component" value="Unassembled WGS sequence"/>
</dbReference>
<reference evidence="2 3" key="1">
    <citation type="journal article" date="2013" name="BMC Genomics">
        <title>Reconstruction of the lipid metabolism for the microalga Monoraphidium neglectum from its genome sequence reveals characteristics suitable for biofuel production.</title>
        <authorList>
            <person name="Bogen C."/>
            <person name="Al-Dilaimi A."/>
            <person name="Albersmeier A."/>
            <person name="Wichmann J."/>
            <person name="Grundmann M."/>
            <person name="Rupp O."/>
            <person name="Lauersen K.J."/>
            <person name="Blifernez-Klassen O."/>
            <person name="Kalinowski J."/>
            <person name="Goesmann A."/>
            <person name="Mussgnug J.H."/>
            <person name="Kruse O."/>
        </authorList>
    </citation>
    <scope>NUCLEOTIDE SEQUENCE [LARGE SCALE GENOMIC DNA]</scope>
    <source>
        <strain evidence="2 3">SAG 48.87</strain>
    </source>
</reference>
<evidence type="ECO:0000313" key="2">
    <source>
        <dbReference type="EMBL" id="KIY92192.1"/>
    </source>
</evidence>
<evidence type="ECO:0000313" key="3">
    <source>
        <dbReference type="Proteomes" id="UP000054498"/>
    </source>
</evidence>
<keyword evidence="3" id="KW-1185">Reference proteome</keyword>
<dbReference type="EMBL" id="KK105871">
    <property type="protein sequence ID" value="KIY92192.1"/>
    <property type="molecule type" value="Genomic_DNA"/>
</dbReference>
<accession>A0A0D2IW85</accession>
<dbReference type="AlphaFoldDB" id="A0A0D2IW85"/>
<dbReference type="KEGG" id="mng:MNEG_15771"/>
<feature type="region of interest" description="Disordered" evidence="1">
    <location>
        <begin position="1"/>
        <end position="83"/>
    </location>
</feature>
<organism evidence="2 3">
    <name type="scientific">Monoraphidium neglectum</name>
    <dbReference type="NCBI Taxonomy" id="145388"/>
    <lineage>
        <taxon>Eukaryota</taxon>
        <taxon>Viridiplantae</taxon>
        <taxon>Chlorophyta</taxon>
        <taxon>core chlorophytes</taxon>
        <taxon>Chlorophyceae</taxon>
        <taxon>CS clade</taxon>
        <taxon>Sphaeropleales</taxon>
        <taxon>Selenastraceae</taxon>
        <taxon>Monoraphidium</taxon>
    </lineage>
</organism>
<dbReference type="GeneID" id="25733466"/>
<feature type="compositionally biased region" description="Low complexity" evidence="1">
    <location>
        <begin position="17"/>
        <end position="36"/>
    </location>
</feature>
<sequence>GRAPGPPRPGPPPPPLSQQQQQQDGRQVQQQQQQPEPRGRARRQWRRVEKKGSRALARRGDVAHPRAAQITRGPIWPRLVTPG</sequence>
<feature type="compositionally biased region" description="Pro residues" evidence="1">
    <location>
        <begin position="1"/>
        <end position="16"/>
    </location>
</feature>
<protein>
    <submittedName>
        <fullName evidence="2">Uncharacterized protein</fullName>
    </submittedName>
</protein>
<name>A0A0D2IW85_9CHLO</name>
<proteinExistence type="predicted"/>